<keyword evidence="3" id="KW-1185">Reference proteome</keyword>
<dbReference type="InterPro" id="IPR016032">
    <property type="entry name" value="Sig_transdc_resp-reg_C-effctor"/>
</dbReference>
<dbReference type="InterPro" id="IPR000792">
    <property type="entry name" value="Tscrpt_reg_LuxR_C"/>
</dbReference>
<evidence type="ECO:0000313" key="3">
    <source>
        <dbReference type="Proteomes" id="UP000320653"/>
    </source>
</evidence>
<evidence type="ECO:0000313" key="2">
    <source>
        <dbReference type="EMBL" id="TWF49376.1"/>
    </source>
</evidence>
<organism evidence="2 3">
    <name type="scientific">Neorhizobium alkalisoli</name>
    <dbReference type="NCBI Taxonomy" id="528178"/>
    <lineage>
        <taxon>Bacteria</taxon>
        <taxon>Pseudomonadati</taxon>
        <taxon>Pseudomonadota</taxon>
        <taxon>Alphaproteobacteria</taxon>
        <taxon>Hyphomicrobiales</taxon>
        <taxon>Rhizobiaceae</taxon>
        <taxon>Rhizobium/Agrobacterium group</taxon>
        <taxon>Neorhizobium</taxon>
    </lineage>
</organism>
<dbReference type="GO" id="GO:0006355">
    <property type="term" value="P:regulation of DNA-templated transcription"/>
    <property type="evidence" value="ECO:0007669"/>
    <property type="project" value="InterPro"/>
</dbReference>
<dbReference type="RefSeq" id="WP_145641369.1">
    <property type="nucleotide sequence ID" value="NZ_VIWP01000008.1"/>
</dbReference>
<dbReference type="SUPFAM" id="SSF46894">
    <property type="entry name" value="C-terminal effector domain of the bipartite response regulators"/>
    <property type="match status" value="1"/>
</dbReference>
<accession>A0A561QGA0</accession>
<gene>
    <name evidence="2" type="ORF">FHW37_10846</name>
</gene>
<comment type="caution">
    <text evidence="2">The sequence shown here is derived from an EMBL/GenBank/DDBJ whole genome shotgun (WGS) entry which is preliminary data.</text>
</comment>
<dbReference type="GO" id="GO:0003677">
    <property type="term" value="F:DNA binding"/>
    <property type="evidence" value="ECO:0007669"/>
    <property type="project" value="InterPro"/>
</dbReference>
<dbReference type="OrthoDB" id="5497412at2"/>
<feature type="domain" description="HTH luxR-type" evidence="1">
    <location>
        <begin position="312"/>
        <end position="369"/>
    </location>
</feature>
<evidence type="ECO:0000259" key="1">
    <source>
        <dbReference type="SMART" id="SM00421"/>
    </source>
</evidence>
<protein>
    <submittedName>
        <fullName evidence="2">LuxR family transcriptional regulator</fullName>
    </submittedName>
</protein>
<dbReference type="AlphaFoldDB" id="A0A561QGA0"/>
<dbReference type="SMART" id="SM00421">
    <property type="entry name" value="HTH_LUXR"/>
    <property type="match status" value="1"/>
</dbReference>
<reference evidence="2 3" key="1">
    <citation type="submission" date="2019-06" db="EMBL/GenBank/DDBJ databases">
        <title>Sorghum-associated microbial communities from plants grown in Nebraska, USA.</title>
        <authorList>
            <person name="Schachtman D."/>
        </authorList>
    </citation>
    <scope>NUCLEOTIDE SEQUENCE [LARGE SCALE GENOMIC DNA]</scope>
    <source>
        <strain evidence="2 3">1225</strain>
    </source>
</reference>
<dbReference type="EMBL" id="VIWP01000008">
    <property type="protein sequence ID" value="TWF49376.1"/>
    <property type="molecule type" value="Genomic_DNA"/>
</dbReference>
<proteinExistence type="predicted"/>
<dbReference type="Proteomes" id="UP000320653">
    <property type="component" value="Unassembled WGS sequence"/>
</dbReference>
<name>A0A561QGA0_9HYPH</name>
<sequence>MTDIDRIIGDIYDGGMGDWLSVGRSLFNGLGASNGSLRFRQADGRSVNVFDRSEPAEAQYTAYYCHIDPIRAALTRTASDRGQSSNALLVEDLLDESDYRRSEFYQDFARSNGQQHMLLGIIGDDEHTVIGLFRDGRAFDEREQSALSRLLPHIRRAMQLQQRLEKAELVGHLGHAAFEALPGAAVVVDADCHVLYANSAAARRLSRRDLPVSFSPEANTGKTKLTVDNRGRAMRLRAMISDAAYRGNGGAMRFEIDDVTAGRPRQLAVFVLPQPTQFSATAVLAGEGDPVLILLHELSRPTIISASLLADLFGLSIAESGVAMALLGGQTAEAVARDRDVSLETVRTQIRMVLRKTNAGSLREFERIGAMLDMLAH</sequence>